<accession>A0A5C5WY07</accession>
<proteinExistence type="predicted"/>
<protein>
    <submittedName>
        <fullName evidence="1">Uncharacterized protein</fullName>
    </submittedName>
</protein>
<gene>
    <name evidence="1" type="ORF">Pla22_24390</name>
</gene>
<dbReference type="EMBL" id="SJPI01000001">
    <property type="protein sequence ID" value="TWT54785.1"/>
    <property type="molecule type" value="Genomic_DNA"/>
</dbReference>
<name>A0A5C5WY07_9BACT</name>
<dbReference type="Proteomes" id="UP000316598">
    <property type="component" value="Unassembled WGS sequence"/>
</dbReference>
<reference evidence="1 2" key="1">
    <citation type="submission" date="2019-02" db="EMBL/GenBank/DDBJ databases">
        <title>Deep-cultivation of Planctomycetes and their phenomic and genomic characterization uncovers novel biology.</title>
        <authorList>
            <person name="Wiegand S."/>
            <person name="Jogler M."/>
            <person name="Boedeker C."/>
            <person name="Pinto D."/>
            <person name="Vollmers J."/>
            <person name="Rivas-Marin E."/>
            <person name="Kohn T."/>
            <person name="Peeters S.H."/>
            <person name="Heuer A."/>
            <person name="Rast P."/>
            <person name="Oberbeckmann S."/>
            <person name="Bunk B."/>
            <person name="Jeske O."/>
            <person name="Meyerdierks A."/>
            <person name="Storesund J.E."/>
            <person name="Kallscheuer N."/>
            <person name="Luecker S."/>
            <person name="Lage O.M."/>
            <person name="Pohl T."/>
            <person name="Merkel B.J."/>
            <person name="Hornburger P."/>
            <person name="Mueller R.-W."/>
            <person name="Bruemmer F."/>
            <person name="Labrenz M."/>
            <person name="Spormann A.M."/>
            <person name="Op Den Camp H."/>
            <person name="Overmann J."/>
            <person name="Amann R."/>
            <person name="Jetten M.S.M."/>
            <person name="Mascher T."/>
            <person name="Medema M.H."/>
            <person name="Devos D.P."/>
            <person name="Kaster A.-K."/>
            <person name="Ovreas L."/>
            <person name="Rohde M."/>
            <person name="Galperin M.Y."/>
            <person name="Jogler C."/>
        </authorList>
    </citation>
    <scope>NUCLEOTIDE SEQUENCE [LARGE SCALE GENOMIC DNA]</scope>
    <source>
        <strain evidence="1 2">Pla22</strain>
    </source>
</reference>
<comment type="caution">
    <text evidence="1">The sequence shown here is derived from an EMBL/GenBank/DDBJ whole genome shotgun (WGS) entry which is preliminary data.</text>
</comment>
<sequence>MIAKNPEERQHYEDRLKAERDEWARTAQAKLEGIEEGQRNERARTVKMLRDIVGELTPSDEKLADLSLDELAAIETELQRRLRDRTG</sequence>
<dbReference type="AlphaFoldDB" id="A0A5C5WY07"/>
<organism evidence="1 2">
    <name type="scientific">Rubripirellula amarantea</name>
    <dbReference type="NCBI Taxonomy" id="2527999"/>
    <lineage>
        <taxon>Bacteria</taxon>
        <taxon>Pseudomonadati</taxon>
        <taxon>Planctomycetota</taxon>
        <taxon>Planctomycetia</taxon>
        <taxon>Pirellulales</taxon>
        <taxon>Pirellulaceae</taxon>
        <taxon>Rubripirellula</taxon>
    </lineage>
</organism>
<evidence type="ECO:0000313" key="2">
    <source>
        <dbReference type="Proteomes" id="UP000316598"/>
    </source>
</evidence>
<evidence type="ECO:0000313" key="1">
    <source>
        <dbReference type="EMBL" id="TWT54785.1"/>
    </source>
</evidence>
<keyword evidence="2" id="KW-1185">Reference proteome</keyword>